<feature type="transmembrane region" description="Helical" evidence="5">
    <location>
        <begin position="41"/>
        <end position="63"/>
    </location>
</feature>
<dbReference type="PATRIC" id="fig|907348.3.peg.1918"/>
<evidence type="ECO:0000256" key="3">
    <source>
        <dbReference type="ARBA" id="ARBA00022989"/>
    </source>
</evidence>
<evidence type="ECO:0008006" key="8">
    <source>
        <dbReference type="Google" id="ProtNLM"/>
    </source>
</evidence>
<protein>
    <recommendedName>
        <fullName evidence="8">DUF697 domain-containing protein</fullName>
    </recommendedName>
</protein>
<dbReference type="Proteomes" id="UP000003571">
    <property type="component" value="Unassembled WGS sequence"/>
</dbReference>
<sequence length="296" mass="33167">MKKFLRQCALVLVLVGLYFASDLYSKGVLLNDALPVPVLGWLFWGLFAFALYDIVLEPAFAFARLTRVQKDADAEKSARALLRHLQSRKKDKAIQEQLRDELQKVPADKAALSALVRSYYAGIDTETSRIVKNYSWKAALCVVFSRNPFVDGLVMFFSQYKMAIELMKTYGFRPSPLFNVLCFSWITANSALNGIFSQASADTVGTILADYLKTSGIEDGFSSKALSHFGSSAVEAMTAATTMYVTGWIVSRKLKGDRGKIEIKELFEMRKKARRALLSDFGDGIRDEIEKKLVIF</sequence>
<dbReference type="AlphaFoldDB" id="H7ELX2"/>
<keyword evidence="2 5" id="KW-0812">Transmembrane</keyword>
<comment type="subcellular location">
    <subcellularLocation>
        <location evidence="1">Membrane</location>
        <topology evidence="1">Multi-pass membrane protein</topology>
    </subcellularLocation>
</comment>
<dbReference type="InterPro" id="IPR021147">
    <property type="entry name" value="DUF697"/>
</dbReference>
<evidence type="ECO:0000313" key="7">
    <source>
        <dbReference type="Proteomes" id="UP000003571"/>
    </source>
</evidence>
<evidence type="ECO:0000256" key="5">
    <source>
        <dbReference type="SAM" id="Phobius"/>
    </source>
</evidence>
<dbReference type="Pfam" id="PF05128">
    <property type="entry name" value="DUF697"/>
    <property type="match status" value="1"/>
</dbReference>
<evidence type="ECO:0000313" key="6">
    <source>
        <dbReference type="EMBL" id="EIC01380.1"/>
    </source>
</evidence>
<dbReference type="GO" id="GO:0016020">
    <property type="term" value="C:membrane"/>
    <property type="evidence" value="ECO:0007669"/>
    <property type="project" value="UniProtKB-SubCell"/>
</dbReference>
<comment type="caution">
    <text evidence="6">The sequence shown here is derived from an EMBL/GenBank/DDBJ whole genome shotgun (WGS) entry which is preliminary data.</text>
</comment>
<keyword evidence="3 5" id="KW-1133">Transmembrane helix</keyword>
<organism evidence="6 7">
    <name type="scientific">Treponema saccharophilum DSM 2985</name>
    <dbReference type="NCBI Taxonomy" id="907348"/>
    <lineage>
        <taxon>Bacteria</taxon>
        <taxon>Pseudomonadati</taxon>
        <taxon>Spirochaetota</taxon>
        <taxon>Spirochaetia</taxon>
        <taxon>Spirochaetales</taxon>
        <taxon>Treponemataceae</taxon>
        <taxon>Treponema</taxon>
    </lineage>
</organism>
<keyword evidence="7" id="KW-1185">Reference proteome</keyword>
<dbReference type="RefSeq" id="WP_002705096.1">
    <property type="nucleotide sequence ID" value="NZ_AGRW01000050.1"/>
</dbReference>
<proteinExistence type="predicted"/>
<gene>
    <name evidence="6" type="ORF">TresaDRAFT_1272</name>
</gene>
<evidence type="ECO:0000256" key="4">
    <source>
        <dbReference type="ARBA" id="ARBA00023136"/>
    </source>
</evidence>
<dbReference type="EMBL" id="AGRW01000050">
    <property type="protein sequence ID" value="EIC01380.1"/>
    <property type="molecule type" value="Genomic_DNA"/>
</dbReference>
<keyword evidence="4 5" id="KW-0472">Membrane</keyword>
<reference evidence="6 7" key="1">
    <citation type="submission" date="2011-09" db="EMBL/GenBank/DDBJ databases">
        <title>The draft genome of Treponema saccharophilum DSM 2985.</title>
        <authorList>
            <consortium name="US DOE Joint Genome Institute (JGI-PGF)"/>
            <person name="Lucas S."/>
            <person name="Copeland A."/>
            <person name="Lapidus A."/>
            <person name="Glavina del Rio T."/>
            <person name="Dalin E."/>
            <person name="Tice H."/>
            <person name="Bruce D."/>
            <person name="Goodwin L."/>
            <person name="Pitluck S."/>
            <person name="Peters L."/>
            <person name="Kyrpides N."/>
            <person name="Mavromatis K."/>
            <person name="Ivanova N."/>
            <person name="Markowitz V."/>
            <person name="Cheng J.-F."/>
            <person name="Hugenholtz P."/>
            <person name="Woyke T."/>
            <person name="Wu D."/>
            <person name="Gronow S."/>
            <person name="Wellnitz S."/>
            <person name="Brambilla E."/>
            <person name="Klenk H.-P."/>
            <person name="Eisen J.A."/>
        </authorList>
    </citation>
    <scope>NUCLEOTIDE SEQUENCE [LARGE SCALE GENOMIC DNA]</scope>
    <source>
        <strain evidence="6 7">DSM 2985</strain>
    </source>
</reference>
<name>H7ELX2_9SPIR</name>
<dbReference type="STRING" id="907348.TresaDRAFT_1272"/>
<accession>H7ELX2</accession>
<evidence type="ECO:0000256" key="2">
    <source>
        <dbReference type="ARBA" id="ARBA00022692"/>
    </source>
</evidence>
<evidence type="ECO:0000256" key="1">
    <source>
        <dbReference type="ARBA" id="ARBA00004141"/>
    </source>
</evidence>